<evidence type="ECO:0000313" key="2">
    <source>
        <dbReference type="Proteomes" id="UP000515123"/>
    </source>
</evidence>
<evidence type="ECO:0000313" key="3">
    <source>
        <dbReference type="RefSeq" id="XP_020080435.1"/>
    </source>
</evidence>
<dbReference type="GO" id="GO:0010073">
    <property type="term" value="P:meristem maintenance"/>
    <property type="evidence" value="ECO:0007669"/>
    <property type="project" value="InterPro"/>
</dbReference>
<protein>
    <submittedName>
        <fullName evidence="3">Serine/threonine-protein phosphatase 7 long form homolog</fullName>
    </submittedName>
</protein>
<accession>A0A6P5EFZ7</accession>
<dbReference type="InterPro" id="IPR019557">
    <property type="entry name" value="AminoTfrase-like_pln_mobile"/>
</dbReference>
<dbReference type="Proteomes" id="UP000515123">
    <property type="component" value="Unplaced"/>
</dbReference>
<reference evidence="3" key="2">
    <citation type="submission" date="2025-08" db="UniProtKB">
        <authorList>
            <consortium name="RefSeq"/>
        </authorList>
    </citation>
    <scope>IDENTIFICATION</scope>
    <source>
        <tissue evidence="3">Leaf</tissue>
    </source>
</reference>
<feature type="domain" description="Aminotransferase-like plant mobile" evidence="1">
    <location>
        <begin position="17"/>
        <end position="118"/>
    </location>
</feature>
<organism evidence="2 3">
    <name type="scientific">Ananas comosus</name>
    <name type="common">Pineapple</name>
    <name type="synonym">Ananas ananas</name>
    <dbReference type="NCBI Taxonomy" id="4615"/>
    <lineage>
        <taxon>Eukaryota</taxon>
        <taxon>Viridiplantae</taxon>
        <taxon>Streptophyta</taxon>
        <taxon>Embryophyta</taxon>
        <taxon>Tracheophyta</taxon>
        <taxon>Spermatophyta</taxon>
        <taxon>Magnoliopsida</taxon>
        <taxon>Liliopsida</taxon>
        <taxon>Poales</taxon>
        <taxon>Bromeliaceae</taxon>
        <taxon>Bromelioideae</taxon>
        <taxon>Ananas</taxon>
    </lineage>
</organism>
<sequence>MTQFNKNAFGFVAAVPLQIWAWDHIHIGRPDRVGSPPDLHDCPLGCRWNIGLRFRRNVKATDIEFYRDELDQQRESQVTWMPYTEDVLNGLPAFCLEGSAIWRSRTSLICAIYVDYHLR</sequence>
<dbReference type="PANTHER" id="PTHR46033:SF62">
    <property type="entry name" value="AMINOTRANSFERASE-LIKE PLANT MOBILE DOMAIN-CONTAINING PROTEIN"/>
    <property type="match status" value="1"/>
</dbReference>
<dbReference type="Pfam" id="PF10536">
    <property type="entry name" value="PMD"/>
    <property type="match status" value="1"/>
</dbReference>
<dbReference type="GeneID" id="109704114"/>
<dbReference type="InterPro" id="IPR044824">
    <property type="entry name" value="MAIN-like"/>
</dbReference>
<dbReference type="OrthoDB" id="593744at2759"/>
<evidence type="ECO:0000259" key="1">
    <source>
        <dbReference type="Pfam" id="PF10536"/>
    </source>
</evidence>
<name>A0A6P5EFZ7_ANACO</name>
<reference evidence="2" key="1">
    <citation type="journal article" date="2015" name="Nat. Genet.">
        <title>The pineapple genome and the evolution of CAM photosynthesis.</title>
        <authorList>
            <person name="Ming R."/>
            <person name="VanBuren R."/>
            <person name="Wai C.M."/>
            <person name="Tang H."/>
            <person name="Schatz M.C."/>
            <person name="Bowers J.E."/>
            <person name="Lyons E."/>
            <person name="Wang M.L."/>
            <person name="Chen J."/>
            <person name="Biggers E."/>
            <person name="Zhang J."/>
            <person name="Huang L."/>
            <person name="Zhang L."/>
            <person name="Miao W."/>
            <person name="Zhang J."/>
            <person name="Ye Z."/>
            <person name="Miao C."/>
            <person name="Lin Z."/>
            <person name="Wang H."/>
            <person name="Zhou H."/>
            <person name="Yim W.C."/>
            <person name="Priest H.D."/>
            <person name="Zheng C."/>
            <person name="Woodhouse M."/>
            <person name="Edger P.P."/>
            <person name="Guyot R."/>
            <person name="Guo H.B."/>
            <person name="Guo H."/>
            <person name="Zheng G."/>
            <person name="Singh R."/>
            <person name="Sharma A."/>
            <person name="Min X."/>
            <person name="Zheng Y."/>
            <person name="Lee H."/>
            <person name="Gurtowski J."/>
            <person name="Sedlazeck F.J."/>
            <person name="Harkess A."/>
            <person name="McKain M.R."/>
            <person name="Liao Z."/>
            <person name="Fang J."/>
            <person name="Liu J."/>
            <person name="Zhang X."/>
            <person name="Zhang Q."/>
            <person name="Hu W."/>
            <person name="Qin Y."/>
            <person name="Wang K."/>
            <person name="Chen L.Y."/>
            <person name="Shirley N."/>
            <person name="Lin Y.R."/>
            <person name="Liu L.Y."/>
            <person name="Hernandez A.G."/>
            <person name="Wright C.L."/>
            <person name="Bulone V."/>
            <person name="Tuskan G.A."/>
            <person name="Heath K."/>
            <person name="Zee F."/>
            <person name="Moore P.H."/>
            <person name="Sunkar R."/>
            <person name="Leebens-Mack J.H."/>
            <person name="Mockler T."/>
            <person name="Bennetzen J.L."/>
            <person name="Freeling M."/>
            <person name="Sankoff D."/>
            <person name="Paterson A.H."/>
            <person name="Zhu X."/>
            <person name="Yang X."/>
            <person name="Smith J.A."/>
            <person name="Cushman J.C."/>
            <person name="Paull R.E."/>
            <person name="Yu Q."/>
        </authorList>
    </citation>
    <scope>NUCLEOTIDE SEQUENCE [LARGE SCALE GENOMIC DNA]</scope>
    <source>
        <strain evidence="2">cv. F153</strain>
    </source>
</reference>
<dbReference type="AlphaFoldDB" id="A0A6P5EFZ7"/>
<dbReference type="PANTHER" id="PTHR46033">
    <property type="entry name" value="PROTEIN MAIN-LIKE 2"/>
    <property type="match status" value="1"/>
</dbReference>
<proteinExistence type="predicted"/>
<keyword evidence="2" id="KW-1185">Reference proteome</keyword>
<dbReference type="RefSeq" id="XP_020080435.1">
    <property type="nucleotide sequence ID" value="XM_020224846.1"/>
</dbReference>
<gene>
    <name evidence="3" type="primary">LOC109704114</name>
</gene>